<keyword evidence="6" id="KW-0051">Antiviral defense</keyword>
<dbReference type="Proteomes" id="UP000509345">
    <property type="component" value="Chromosome"/>
</dbReference>
<feature type="transmembrane region" description="Helical" evidence="8">
    <location>
        <begin position="152"/>
        <end position="171"/>
    </location>
</feature>
<keyword evidence="5 8" id="KW-1133">Transmembrane helix</keyword>
<dbReference type="GO" id="GO:0051607">
    <property type="term" value="P:defense response to virus"/>
    <property type="evidence" value="ECO:0007669"/>
    <property type="project" value="UniProtKB-KW"/>
</dbReference>
<feature type="domain" description="Pycsar effector protein" evidence="9">
    <location>
        <begin position="17"/>
        <end position="169"/>
    </location>
</feature>
<evidence type="ECO:0000313" key="11">
    <source>
        <dbReference type="EMBL" id="QKW45196.1"/>
    </source>
</evidence>
<evidence type="ECO:0000256" key="4">
    <source>
        <dbReference type="ARBA" id="ARBA00022741"/>
    </source>
</evidence>
<dbReference type="InterPro" id="IPR043760">
    <property type="entry name" value="PycTM_dom"/>
</dbReference>
<proteinExistence type="predicted"/>
<dbReference type="Proteomes" id="UP000471648">
    <property type="component" value="Unassembled WGS sequence"/>
</dbReference>
<dbReference type="GO" id="GO:0005886">
    <property type="term" value="C:plasma membrane"/>
    <property type="evidence" value="ECO:0007669"/>
    <property type="project" value="UniProtKB-SubCell"/>
</dbReference>
<evidence type="ECO:0000256" key="7">
    <source>
        <dbReference type="ARBA" id="ARBA00023136"/>
    </source>
</evidence>
<keyword evidence="4" id="KW-0547">Nucleotide-binding</keyword>
<sequence>MTGPGPDSAEFRAYTGRLLADARDEVRQADAKASLLLAGAGVALGAVLSTSVTGRVYDRPVTDAVAWLWWVGLCTAVAGVALLGWAVCPRTRRTTEAPAYLVSYFGDVVAHPKEALEDRLVRALRAPGASVVDQIYEVSRIAATKYALIRRALFLFGTAVVLCAAAFLVGLTG</sequence>
<reference evidence="10 12" key="1">
    <citation type="submission" date="2020-01" db="EMBL/GenBank/DDBJ databases">
        <title>Insect and environment-associated Actinomycetes.</title>
        <authorList>
            <person name="Currrie C."/>
            <person name="Chevrette M."/>
            <person name="Carlson C."/>
            <person name="Stubbendieck R."/>
            <person name="Wendt-Pienkowski E."/>
        </authorList>
    </citation>
    <scope>NUCLEOTIDE SEQUENCE [LARGE SCALE GENOMIC DNA]</scope>
    <source>
        <strain evidence="10 12">SID14438</strain>
    </source>
</reference>
<name>A0A6N9V498_STRMI</name>
<evidence type="ECO:0000313" key="10">
    <source>
        <dbReference type="EMBL" id="NEB67734.1"/>
    </source>
</evidence>
<comment type="subcellular location">
    <subcellularLocation>
        <location evidence="1">Cell membrane</location>
    </subcellularLocation>
</comment>
<gene>
    <name evidence="10" type="ORF">G3I39_11855</name>
    <name evidence="11" type="ORF">HUT09_23170</name>
</gene>
<evidence type="ECO:0000256" key="2">
    <source>
        <dbReference type="ARBA" id="ARBA00022475"/>
    </source>
</evidence>
<feature type="transmembrane region" description="Helical" evidence="8">
    <location>
        <begin position="33"/>
        <end position="54"/>
    </location>
</feature>
<keyword evidence="7 8" id="KW-0472">Membrane</keyword>
<evidence type="ECO:0000313" key="13">
    <source>
        <dbReference type="Proteomes" id="UP000509345"/>
    </source>
</evidence>
<evidence type="ECO:0000256" key="6">
    <source>
        <dbReference type="ARBA" id="ARBA00023118"/>
    </source>
</evidence>
<feature type="transmembrane region" description="Helical" evidence="8">
    <location>
        <begin position="66"/>
        <end position="88"/>
    </location>
</feature>
<keyword evidence="2" id="KW-1003">Cell membrane</keyword>
<dbReference type="GeneID" id="87634160"/>
<dbReference type="Pfam" id="PF18967">
    <property type="entry name" value="PycTM"/>
    <property type="match status" value="1"/>
</dbReference>
<organism evidence="10 12">
    <name type="scientific">Streptomyces microflavus</name>
    <name type="common">Streptomyces lipmanii</name>
    <dbReference type="NCBI Taxonomy" id="1919"/>
    <lineage>
        <taxon>Bacteria</taxon>
        <taxon>Bacillati</taxon>
        <taxon>Actinomycetota</taxon>
        <taxon>Actinomycetes</taxon>
        <taxon>Kitasatosporales</taxon>
        <taxon>Streptomycetaceae</taxon>
        <taxon>Streptomyces</taxon>
    </lineage>
</organism>
<keyword evidence="3 8" id="KW-0812">Transmembrane</keyword>
<evidence type="ECO:0000256" key="1">
    <source>
        <dbReference type="ARBA" id="ARBA00004236"/>
    </source>
</evidence>
<protein>
    <recommendedName>
        <fullName evidence="9">Pycsar effector protein domain-containing protein</fullName>
    </recommendedName>
</protein>
<evidence type="ECO:0000256" key="8">
    <source>
        <dbReference type="SAM" id="Phobius"/>
    </source>
</evidence>
<dbReference type="EMBL" id="CP054926">
    <property type="protein sequence ID" value="QKW45196.1"/>
    <property type="molecule type" value="Genomic_DNA"/>
</dbReference>
<evidence type="ECO:0000259" key="9">
    <source>
        <dbReference type="Pfam" id="PF18967"/>
    </source>
</evidence>
<dbReference type="EMBL" id="JAAGME010000483">
    <property type="protein sequence ID" value="NEB67734.1"/>
    <property type="molecule type" value="Genomic_DNA"/>
</dbReference>
<dbReference type="GO" id="GO:0000166">
    <property type="term" value="F:nucleotide binding"/>
    <property type="evidence" value="ECO:0007669"/>
    <property type="project" value="UniProtKB-KW"/>
</dbReference>
<dbReference type="AlphaFoldDB" id="A0A6N9V498"/>
<accession>A0A6N9V498</accession>
<evidence type="ECO:0000256" key="3">
    <source>
        <dbReference type="ARBA" id="ARBA00022692"/>
    </source>
</evidence>
<evidence type="ECO:0000313" key="12">
    <source>
        <dbReference type="Proteomes" id="UP000471648"/>
    </source>
</evidence>
<evidence type="ECO:0000256" key="5">
    <source>
        <dbReference type="ARBA" id="ARBA00022989"/>
    </source>
</evidence>
<reference evidence="11 13" key="2">
    <citation type="submission" date="2020-06" db="EMBL/GenBank/DDBJ databases">
        <title>Genome mining for natural products.</title>
        <authorList>
            <person name="Zhang B."/>
            <person name="Shi J."/>
            <person name="Ge H."/>
        </authorList>
    </citation>
    <scope>NUCLEOTIDE SEQUENCE [LARGE SCALE GENOMIC DNA]</scope>
    <source>
        <strain evidence="11 13">NA06532</strain>
    </source>
</reference>
<dbReference type="RefSeq" id="WP_164357140.1">
    <property type="nucleotide sequence ID" value="NZ_CP054926.1"/>
</dbReference>